<feature type="region of interest" description="Disordered" evidence="1">
    <location>
        <begin position="76"/>
        <end position="95"/>
    </location>
</feature>
<organismHost>
    <name type="scientific">Spodoptera frugiperda</name>
    <name type="common">Fall armyworm</name>
    <dbReference type="NCBI Taxonomy" id="7108"/>
</organismHost>
<reference evidence="2" key="1">
    <citation type="journal article" date="2000" name="J. Gen. Virol.">
        <title>Phylogenetic position of the Diadromus pulchellus ascovirus DNA polymerase among viruses with large double-stranded DNA genomes.</title>
        <authorList>
            <person name="Stasiak K."/>
            <person name="Demattei M.V."/>
            <person name="Federici B.A."/>
            <person name="Bigot Y."/>
        </authorList>
    </citation>
    <scope>NUCLEOTIDE SEQUENCE</scope>
</reference>
<evidence type="ECO:0000256" key="1">
    <source>
        <dbReference type="SAM" id="MobiDB-lite"/>
    </source>
</evidence>
<feature type="compositionally biased region" description="Polar residues" evidence="1">
    <location>
        <begin position="76"/>
        <end position="85"/>
    </location>
</feature>
<organism evidence="2">
    <name type="scientific">Spodoptera frugiperda ascovirus 1a</name>
    <name type="common">SfAV-1a</name>
    <dbReference type="NCBI Taxonomy" id="113370"/>
    <lineage>
        <taxon>Viruses</taxon>
        <taxon>Varidnaviria</taxon>
        <taxon>Bamfordvirae</taxon>
        <taxon>Nucleocytoviricota</taxon>
        <taxon>Megaviricetes</taxon>
        <taxon>Pimascovirales</taxon>
        <taxon>Pimascovirales incertae sedis</taxon>
        <taxon>Ascoviridae</taxon>
        <taxon>Ascovirus</taxon>
        <taxon>Ascovirus sfav1a</taxon>
    </lineage>
</organism>
<name>Q9DKL6_SFAVA</name>
<feature type="compositionally biased region" description="Basic and acidic residues" evidence="1">
    <location>
        <begin position="86"/>
        <end position="95"/>
    </location>
</feature>
<sequence length="95" mass="11300">MRSRAAVARSSRSARPPVAVDIFSGPMSVAKSMKSCVVRAEMLPHSNLWCRIRKHTYTCRYTIETYRIWWYSSRGQHTEQYQQSDYRQRDVGRRR</sequence>
<dbReference type="EMBL" id="AJ279828">
    <property type="protein sequence ID" value="CAC19178.1"/>
    <property type="molecule type" value="Genomic_DNA"/>
</dbReference>
<evidence type="ECO:0000313" key="2">
    <source>
        <dbReference type="EMBL" id="CAC19178.1"/>
    </source>
</evidence>
<accession>Q9DKL6</accession>
<proteinExistence type="predicted"/>
<protein>
    <submittedName>
        <fullName evidence="2">Uncharacterized protein</fullName>
    </submittedName>
</protein>